<sequence>MTSQEIRQKFLDYFKSKDHLIVPSAPIVLKDDPTLMFSNSGMTQFKDFFLGYKTPTAPRIADTQKCLRVSGKHNDLDDVGRDTYHHTMFEMLGNWSFGDYFKKDAIAFAWELLTEVYGIPKENLYVTIFEGDEKENLERDSEAYDYWKEVISEDRIINGNKKDNFWEMGASGPCGPCSEIHVDLRTPEEKAKVSGLELVNNDHPQVVEVWNLVFMEFNRKADGSLEKLPAQHVDTGMGFERLCMALQGKSSNYDTDVFTPLIAKVEELSGKKYTGILEDEKDIAIRVVVDHIRAVSFAIADGQLPSNGGAGYVIRRILRRGISYSYRFLDMKEAFLYKLVAVLQEQMGAFFPELEKQGKLVSEVIKSEEESFLRTIETGLIRVEKLIQQTISEGKNVLPTQEVFELYDTYGFPDDLTRIIAEEKGLTIDEAGFEAKRKEQQERSKTDSAQKVYDWVTLEEKEENFVGYDQIEAETYITRYRKVENKDGEFYQVVLSNSPFYPEGGGQIGDKGVLENATESFEVLETKKENGLIISLINGLPKDAGAVFYAKVNSNERKNSQANHSATHLLHEALREVLGTHIEQKGSYVGPDYLRFDFSHFSKMTDEELALIEEKVNAKIKENIALQEFRNIPIQEAIDKGAMALFGEKYGDSVRMIQFGSSKELCGGTHVKSTSEIGHFKINSESSAAAGIRRIEAISGDKSEEYFKGLEKQITELSQLLKSKDVVRSIEKLIEENASLKSEVDALKKEKAKGEIGDWKYAYEQKGNKLLLVKRTSLDAGSVKDIVFQLKKEIPTSITIILSDADGKPMITVGVSDDLAGIYQAGALIKDLAKEIQGGGGGNPGFATAGGKNLDGLENAYQKALNI</sequence>
<comment type="function">
    <text evidence="11">Catalyzes the attachment of alanine to tRNA(Ala) in a two-step reaction: alanine is first activated by ATP to form Ala-AMP and then transferred to the acceptor end of tRNA(Ala). Also edits incorrectly charged Ser-tRNA(Ala) and Gly-tRNA(Ala) via its editing domain.</text>
</comment>
<keyword evidence="10 11" id="KW-0030">Aminoacyl-tRNA synthetase</keyword>
<keyword evidence="4 11" id="KW-0479">Metal-binding</keyword>
<keyword evidence="3 11" id="KW-0436">Ligase</keyword>
<evidence type="ECO:0000313" key="14">
    <source>
        <dbReference type="EMBL" id="MFL9835222.1"/>
    </source>
</evidence>
<dbReference type="PRINTS" id="PR00980">
    <property type="entry name" value="TRNASYNTHALA"/>
</dbReference>
<evidence type="ECO:0000313" key="15">
    <source>
        <dbReference type="Proteomes" id="UP001629058"/>
    </source>
</evidence>
<dbReference type="Gene3D" id="2.40.30.130">
    <property type="match status" value="1"/>
</dbReference>
<keyword evidence="2 11" id="KW-0820">tRNA-binding</keyword>
<evidence type="ECO:0000256" key="1">
    <source>
        <dbReference type="ARBA" id="ARBA00008226"/>
    </source>
</evidence>
<dbReference type="InterPro" id="IPR045864">
    <property type="entry name" value="aa-tRNA-synth_II/BPL/LPL"/>
</dbReference>
<keyword evidence="12" id="KW-0175">Coiled coil</keyword>
<comment type="cofactor">
    <cofactor evidence="11">
        <name>Zn(2+)</name>
        <dbReference type="ChEBI" id="CHEBI:29105"/>
    </cofactor>
    <text evidence="11">Binds 1 zinc ion per subunit.</text>
</comment>
<feature type="binding site" evidence="11">
    <location>
        <position position="564"/>
    </location>
    <ligand>
        <name>Zn(2+)</name>
        <dbReference type="ChEBI" id="CHEBI:29105"/>
    </ligand>
</feature>
<dbReference type="InterPro" id="IPR018164">
    <property type="entry name" value="Ala-tRNA-synth_IIc_N"/>
</dbReference>
<evidence type="ECO:0000256" key="2">
    <source>
        <dbReference type="ARBA" id="ARBA00022555"/>
    </source>
</evidence>
<comment type="caution">
    <text evidence="14">The sequence shown here is derived from an EMBL/GenBank/DDBJ whole genome shotgun (WGS) entry which is preliminary data.</text>
</comment>
<keyword evidence="15" id="KW-1185">Reference proteome</keyword>
<evidence type="ECO:0000256" key="11">
    <source>
        <dbReference type="HAMAP-Rule" id="MF_00036"/>
    </source>
</evidence>
<evidence type="ECO:0000256" key="6">
    <source>
        <dbReference type="ARBA" id="ARBA00022833"/>
    </source>
</evidence>
<dbReference type="InterPro" id="IPR050058">
    <property type="entry name" value="Ala-tRNA_ligase"/>
</dbReference>
<feature type="binding site" evidence="11">
    <location>
        <position position="670"/>
    </location>
    <ligand>
        <name>Zn(2+)</name>
        <dbReference type="ChEBI" id="CHEBI:29105"/>
    </ligand>
</feature>
<dbReference type="Pfam" id="PF01411">
    <property type="entry name" value="tRNA-synt_2c"/>
    <property type="match status" value="1"/>
</dbReference>
<evidence type="ECO:0000256" key="10">
    <source>
        <dbReference type="ARBA" id="ARBA00023146"/>
    </source>
</evidence>
<evidence type="ECO:0000256" key="7">
    <source>
        <dbReference type="ARBA" id="ARBA00022840"/>
    </source>
</evidence>
<keyword evidence="8 11" id="KW-0694">RNA-binding</keyword>
<dbReference type="InterPro" id="IPR012947">
    <property type="entry name" value="tRNA_SAD"/>
</dbReference>
<dbReference type="EMBL" id="JBELPY010000011">
    <property type="protein sequence ID" value="MFL9835222.1"/>
    <property type="molecule type" value="Genomic_DNA"/>
</dbReference>
<comment type="catalytic activity">
    <reaction evidence="11">
        <text>tRNA(Ala) + L-alanine + ATP = L-alanyl-tRNA(Ala) + AMP + diphosphate</text>
        <dbReference type="Rhea" id="RHEA:12540"/>
        <dbReference type="Rhea" id="RHEA-COMP:9657"/>
        <dbReference type="Rhea" id="RHEA-COMP:9923"/>
        <dbReference type="ChEBI" id="CHEBI:30616"/>
        <dbReference type="ChEBI" id="CHEBI:33019"/>
        <dbReference type="ChEBI" id="CHEBI:57972"/>
        <dbReference type="ChEBI" id="CHEBI:78442"/>
        <dbReference type="ChEBI" id="CHEBI:78497"/>
        <dbReference type="ChEBI" id="CHEBI:456215"/>
        <dbReference type="EC" id="6.1.1.7"/>
    </reaction>
</comment>
<gene>
    <name evidence="11 14" type="primary">alaS</name>
    <name evidence="14" type="ORF">ABS765_14430</name>
</gene>
<keyword evidence="9 11" id="KW-0648">Protein biosynthesis</keyword>
<dbReference type="Gene3D" id="3.30.980.10">
    <property type="entry name" value="Threonyl-trna Synthetase, Chain A, domain 2"/>
    <property type="match status" value="1"/>
</dbReference>
<dbReference type="GO" id="GO:0004813">
    <property type="term" value="F:alanine-tRNA ligase activity"/>
    <property type="evidence" value="ECO:0007669"/>
    <property type="project" value="UniProtKB-EC"/>
</dbReference>
<keyword evidence="5 11" id="KW-0547">Nucleotide-binding</keyword>
<protein>
    <recommendedName>
        <fullName evidence="11">Alanine--tRNA ligase</fullName>
        <ecNumber evidence="11">6.1.1.7</ecNumber>
    </recommendedName>
    <alternativeName>
        <fullName evidence="11">Alanyl-tRNA synthetase</fullName>
        <shortName evidence="11">AlaRS</shortName>
    </alternativeName>
</protein>
<dbReference type="InterPro" id="IPR002318">
    <property type="entry name" value="Ala-tRNA-lgiase_IIc"/>
</dbReference>
<dbReference type="SUPFAM" id="SSF55186">
    <property type="entry name" value="ThrRS/AlaRS common domain"/>
    <property type="match status" value="1"/>
</dbReference>
<accession>A0ABW8Y6S6</accession>
<feature type="binding site" evidence="11">
    <location>
        <position position="568"/>
    </location>
    <ligand>
        <name>Zn(2+)</name>
        <dbReference type="ChEBI" id="CHEBI:29105"/>
    </ligand>
</feature>
<dbReference type="SUPFAM" id="SSF55681">
    <property type="entry name" value="Class II aaRS and biotin synthetases"/>
    <property type="match status" value="1"/>
</dbReference>
<feature type="binding site" evidence="11">
    <location>
        <position position="666"/>
    </location>
    <ligand>
        <name>Zn(2+)</name>
        <dbReference type="ChEBI" id="CHEBI:29105"/>
    </ligand>
</feature>
<evidence type="ECO:0000256" key="5">
    <source>
        <dbReference type="ARBA" id="ARBA00022741"/>
    </source>
</evidence>
<comment type="domain">
    <text evidence="11">Consists of three domains; the N-terminal catalytic domain, the editing domain and the C-terminal C-Ala domain. The editing domain removes incorrectly charged amino acids, while the C-Ala domain, along with tRNA(Ala), serves as a bridge to cooperatively bring together the editing and aminoacylation centers thus stimulating deacylation of misacylated tRNAs.</text>
</comment>
<evidence type="ECO:0000256" key="9">
    <source>
        <dbReference type="ARBA" id="ARBA00022917"/>
    </source>
</evidence>
<evidence type="ECO:0000256" key="4">
    <source>
        <dbReference type="ARBA" id="ARBA00022723"/>
    </source>
</evidence>
<organism evidence="14 15">
    <name type="scientific">Chryseobacterium terrae</name>
    <dbReference type="NCBI Taxonomy" id="3163299"/>
    <lineage>
        <taxon>Bacteria</taxon>
        <taxon>Pseudomonadati</taxon>
        <taxon>Bacteroidota</taxon>
        <taxon>Flavobacteriia</taxon>
        <taxon>Flavobacteriales</taxon>
        <taxon>Weeksellaceae</taxon>
        <taxon>Chryseobacterium group</taxon>
        <taxon>Chryseobacterium</taxon>
    </lineage>
</organism>
<evidence type="ECO:0000256" key="8">
    <source>
        <dbReference type="ARBA" id="ARBA00022884"/>
    </source>
</evidence>
<dbReference type="PANTHER" id="PTHR11777">
    <property type="entry name" value="ALANYL-TRNA SYNTHETASE"/>
    <property type="match status" value="1"/>
</dbReference>
<reference evidence="14 15" key="1">
    <citation type="submission" date="2024-06" db="EMBL/GenBank/DDBJ databases">
        <authorList>
            <person name="Kaempfer P."/>
            <person name="Viver T."/>
        </authorList>
    </citation>
    <scope>NUCLEOTIDE SEQUENCE [LARGE SCALE GENOMIC DNA]</scope>
    <source>
        <strain evidence="14 15">ST-37</strain>
    </source>
</reference>
<dbReference type="NCBIfam" id="TIGR00344">
    <property type="entry name" value="alaS"/>
    <property type="match status" value="1"/>
</dbReference>
<dbReference type="InterPro" id="IPR018163">
    <property type="entry name" value="Thr/Ala-tRNA-synth_IIc_edit"/>
</dbReference>
<evidence type="ECO:0000256" key="12">
    <source>
        <dbReference type="SAM" id="Coils"/>
    </source>
</evidence>
<keyword evidence="11" id="KW-0963">Cytoplasm</keyword>
<dbReference type="HAMAP" id="MF_00036_B">
    <property type="entry name" value="Ala_tRNA_synth_B"/>
    <property type="match status" value="1"/>
</dbReference>
<dbReference type="Gene3D" id="3.10.310.40">
    <property type="match status" value="1"/>
</dbReference>
<dbReference type="SUPFAM" id="SSF50447">
    <property type="entry name" value="Translation proteins"/>
    <property type="match status" value="1"/>
</dbReference>
<feature type="domain" description="Alanyl-transfer RNA synthetases family profile" evidence="13">
    <location>
        <begin position="1"/>
        <end position="709"/>
    </location>
</feature>
<dbReference type="InterPro" id="IPR009000">
    <property type="entry name" value="Transl_B-barrel_sf"/>
</dbReference>
<dbReference type="SMART" id="SM00863">
    <property type="entry name" value="tRNA_SAD"/>
    <property type="match status" value="1"/>
</dbReference>
<dbReference type="InterPro" id="IPR018162">
    <property type="entry name" value="Ala-tRNA-ligase_IIc_anticod-bd"/>
</dbReference>
<dbReference type="Pfam" id="PF07973">
    <property type="entry name" value="tRNA_SAD"/>
    <property type="match status" value="1"/>
</dbReference>
<keyword evidence="6 11" id="KW-0862">Zinc</keyword>
<dbReference type="CDD" id="cd00673">
    <property type="entry name" value="AlaRS_core"/>
    <property type="match status" value="1"/>
</dbReference>
<dbReference type="Proteomes" id="UP001629058">
    <property type="component" value="Unassembled WGS sequence"/>
</dbReference>
<proteinExistence type="inferred from homology"/>
<evidence type="ECO:0000259" key="13">
    <source>
        <dbReference type="PROSITE" id="PS50860"/>
    </source>
</evidence>
<dbReference type="InterPro" id="IPR018165">
    <property type="entry name" value="Ala-tRNA-synth_IIc_core"/>
</dbReference>
<dbReference type="Pfam" id="PF02272">
    <property type="entry name" value="DHHA1"/>
    <property type="match status" value="1"/>
</dbReference>
<dbReference type="EC" id="6.1.1.7" evidence="11"/>
<dbReference type="InterPro" id="IPR023033">
    <property type="entry name" value="Ala_tRNA_ligase_euk/bac"/>
</dbReference>
<dbReference type="Gene3D" id="3.30.930.10">
    <property type="entry name" value="Bira Bifunctional Protein, Domain 2"/>
    <property type="match status" value="1"/>
</dbReference>
<dbReference type="PROSITE" id="PS50860">
    <property type="entry name" value="AA_TRNA_LIGASE_II_ALA"/>
    <property type="match status" value="1"/>
</dbReference>
<dbReference type="InterPro" id="IPR003156">
    <property type="entry name" value="DHHA1_dom"/>
</dbReference>
<comment type="similarity">
    <text evidence="1 11">Belongs to the class-II aminoacyl-tRNA synthetase family.</text>
</comment>
<dbReference type="SUPFAM" id="SSF101353">
    <property type="entry name" value="Putative anticodon-binding domain of alanyl-tRNA synthetase (AlaRS)"/>
    <property type="match status" value="1"/>
</dbReference>
<name>A0ABW8Y6S6_9FLAO</name>
<dbReference type="RefSeq" id="WP_408091755.1">
    <property type="nucleotide sequence ID" value="NZ_JBELPY010000011.1"/>
</dbReference>
<keyword evidence="7 11" id="KW-0067">ATP-binding</keyword>
<evidence type="ECO:0000256" key="3">
    <source>
        <dbReference type="ARBA" id="ARBA00022598"/>
    </source>
</evidence>
<dbReference type="PANTHER" id="PTHR11777:SF9">
    <property type="entry name" value="ALANINE--TRNA LIGASE, CYTOPLASMIC"/>
    <property type="match status" value="1"/>
</dbReference>
<comment type="subcellular location">
    <subcellularLocation>
        <location evidence="11">Cytoplasm</location>
    </subcellularLocation>
</comment>
<feature type="coiled-coil region" evidence="12">
    <location>
        <begin position="723"/>
        <end position="750"/>
    </location>
</feature>
<dbReference type="Gene3D" id="3.30.54.20">
    <property type="match status" value="1"/>
</dbReference>